<dbReference type="Gene3D" id="1.10.3730.20">
    <property type="match status" value="2"/>
</dbReference>
<evidence type="ECO:0000256" key="7">
    <source>
        <dbReference type="ARBA" id="ARBA00022692"/>
    </source>
</evidence>
<evidence type="ECO:0000256" key="8">
    <source>
        <dbReference type="ARBA" id="ARBA00022985"/>
    </source>
</evidence>
<feature type="domain" description="EamA" evidence="13">
    <location>
        <begin position="5"/>
        <end position="134"/>
    </location>
</feature>
<accession>A0ABS1SQW1</accession>
<dbReference type="Pfam" id="PF00892">
    <property type="entry name" value="EamA"/>
    <property type="match status" value="2"/>
</dbReference>
<evidence type="ECO:0000256" key="9">
    <source>
        <dbReference type="ARBA" id="ARBA00022989"/>
    </source>
</evidence>
<feature type="transmembrane region" description="Helical" evidence="12">
    <location>
        <begin position="220"/>
        <end position="241"/>
    </location>
</feature>
<keyword evidence="9 12" id="KW-1133">Transmembrane helix</keyword>
<organism evidence="14 15">
    <name type="scientific">Leucobacter chromiireducens subsp. chromiireducens</name>
    <dbReference type="NCBI Taxonomy" id="660067"/>
    <lineage>
        <taxon>Bacteria</taxon>
        <taxon>Bacillati</taxon>
        <taxon>Actinomycetota</taxon>
        <taxon>Actinomycetes</taxon>
        <taxon>Micrococcales</taxon>
        <taxon>Microbacteriaceae</taxon>
        <taxon>Leucobacter</taxon>
    </lineage>
</organism>
<reference evidence="14 15" key="1">
    <citation type="submission" date="2018-09" db="EMBL/GenBank/DDBJ databases">
        <title>Comparative genomics of Leucobacter spp.</title>
        <authorList>
            <person name="Reis A.C."/>
            <person name="Kolvenbach B.A."/>
            <person name="Corvini P.F.X."/>
            <person name="Nunes O.C."/>
        </authorList>
    </citation>
    <scope>NUCLEOTIDE SEQUENCE [LARGE SCALE GENOMIC DNA]</scope>
    <source>
        <strain evidence="14 15">L-1</strain>
    </source>
</reference>
<feature type="transmembrane region" description="Helical" evidence="12">
    <location>
        <begin position="247"/>
        <end position="266"/>
    </location>
</feature>
<evidence type="ECO:0000313" key="15">
    <source>
        <dbReference type="Proteomes" id="UP001646141"/>
    </source>
</evidence>
<comment type="similarity">
    <text evidence="2">Belongs to the EamA transporter family.</text>
</comment>
<evidence type="ECO:0000256" key="12">
    <source>
        <dbReference type="SAM" id="Phobius"/>
    </source>
</evidence>
<feature type="transmembrane region" description="Helical" evidence="12">
    <location>
        <begin position="180"/>
        <end position="200"/>
    </location>
</feature>
<sequence>MSPTALLLVLTAAVCHAAWNIIAHRASGSGMPFLWWGSLVSALIWVWVIPFTGGIGDATLGGVLLGVLVSGVLHVVYMVVLQRGYARGDLSTVYATARGTGPLLTVLIAVLFLEERPGGWALGGVALIILGVVAFGLVGRQGRRQPGLDPALVYGLLTGVAIASYTVWDAYTVTELGVAPVAFMVGCALAEVPFFTLALLRRGGARTAAARLAAEWRGSWKRLLAFGVLSPLSYVLVLTAITLAPVALVAPMREVSVVLVGLYGAWRFRESRPVLRIAAALVVVVGVTLIGG</sequence>
<dbReference type="PANTHER" id="PTHR30561">
    <property type="entry name" value="SMR FAMILY PROTON-DEPENDENT DRUG EFFLUX TRANSPORTER SUGE"/>
    <property type="match status" value="1"/>
</dbReference>
<keyword evidence="7 12" id="KW-0812">Transmembrane</keyword>
<evidence type="ECO:0000256" key="2">
    <source>
        <dbReference type="ARBA" id="ARBA00007362"/>
    </source>
</evidence>
<keyword evidence="15" id="KW-1185">Reference proteome</keyword>
<evidence type="ECO:0000259" key="13">
    <source>
        <dbReference type="Pfam" id="PF00892"/>
    </source>
</evidence>
<evidence type="ECO:0000256" key="4">
    <source>
        <dbReference type="ARBA" id="ARBA00022516"/>
    </source>
</evidence>
<gene>
    <name evidence="14" type="ORF">D3226_11295</name>
</gene>
<evidence type="ECO:0000256" key="5">
    <source>
        <dbReference type="ARBA" id="ARBA00022519"/>
    </source>
</evidence>
<feature type="transmembrane region" description="Helical" evidence="12">
    <location>
        <begin position="33"/>
        <end position="51"/>
    </location>
</feature>
<evidence type="ECO:0000256" key="11">
    <source>
        <dbReference type="ARBA" id="ARBA00023136"/>
    </source>
</evidence>
<feature type="transmembrane region" description="Helical" evidence="12">
    <location>
        <begin position="273"/>
        <end position="291"/>
    </location>
</feature>
<name>A0ABS1SQW1_9MICO</name>
<keyword evidence="11 12" id="KW-0472">Membrane</keyword>
<keyword evidence="4" id="KW-0444">Lipid biosynthesis</keyword>
<proteinExistence type="inferred from homology"/>
<protein>
    <recommendedName>
        <fullName evidence="13">EamA domain-containing protein</fullName>
    </recommendedName>
</protein>
<dbReference type="EMBL" id="QYAD01000004">
    <property type="protein sequence ID" value="MBL3690536.1"/>
    <property type="molecule type" value="Genomic_DNA"/>
</dbReference>
<keyword evidence="6" id="KW-0441">Lipid A biosynthesis</keyword>
<keyword evidence="8" id="KW-0448">Lipopolysaccharide biosynthesis</keyword>
<evidence type="ECO:0000313" key="14">
    <source>
        <dbReference type="EMBL" id="MBL3690536.1"/>
    </source>
</evidence>
<feature type="transmembrane region" description="Helical" evidence="12">
    <location>
        <begin position="120"/>
        <end position="139"/>
    </location>
</feature>
<evidence type="ECO:0000256" key="10">
    <source>
        <dbReference type="ARBA" id="ARBA00023098"/>
    </source>
</evidence>
<evidence type="ECO:0000256" key="6">
    <source>
        <dbReference type="ARBA" id="ARBA00022556"/>
    </source>
</evidence>
<keyword evidence="5" id="KW-0997">Cell inner membrane</keyword>
<dbReference type="RefSeq" id="WP_202382701.1">
    <property type="nucleotide sequence ID" value="NZ_BAAAMA010000010.1"/>
</dbReference>
<dbReference type="InterPro" id="IPR000620">
    <property type="entry name" value="EamA_dom"/>
</dbReference>
<dbReference type="InterPro" id="IPR037185">
    <property type="entry name" value="EmrE-like"/>
</dbReference>
<evidence type="ECO:0000256" key="3">
    <source>
        <dbReference type="ARBA" id="ARBA00022475"/>
    </source>
</evidence>
<dbReference type="InterPro" id="IPR000390">
    <property type="entry name" value="Small_drug/metabolite_transptr"/>
</dbReference>
<keyword evidence="3" id="KW-1003">Cell membrane</keyword>
<dbReference type="SUPFAM" id="SSF103481">
    <property type="entry name" value="Multidrug resistance efflux transporter EmrE"/>
    <property type="match status" value="2"/>
</dbReference>
<feature type="domain" description="EamA" evidence="13">
    <location>
        <begin position="151"/>
        <end position="290"/>
    </location>
</feature>
<comment type="caution">
    <text evidence="14">The sequence shown here is derived from an EMBL/GenBank/DDBJ whole genome shotgun (WGS) entry which is preliminary data.</text>
</comment>
<dbReference type="PANTHER" id="PTHR30561:SF9">
    <property type="entry name" value="4-AMINO-4-DEOXY-L-ARABINOSE-PHOSPHOUNDECAPRENOL FLIPPASE SUBUNIT ARNF-RELATED"/>
    <property type="match status" value="1"/>
</dbReference>
<evidence type="ECO:0000256" key="1">
    <source>
        <dbReference type="ARBA" id="ARBA00004651"/>
    </source>
</evidence>
<feature type="transmembrane region" description="Helical" evidence="12">
    <location>
        <begin position="58"/>
        <end position="80"/>
    </location>
</feature>
<comment type="subcellular location">
    <subcellularLocation>
        <location evidence="1">Cell membrane</location>
        <topology evidence="1">Multi-pass membrane protein</topology>
    </subcellularLocation>
</comment>
<feature type="transmembrane region" description="Helical" evidence="12">
    <location>
        <begin position="151"/>
        <end position="168"/>
    </location>
</feature>
<dbReference type="Proteomes" id="UP001646141">
    <property type="component" value="Unassembled WGS sequence"/>
</dbReference>
<keyword evidence="10" id="KW-0443">Lipid metabolism</keyword>